<evidence type="ECO:0000313" key="1">
    <source>
        <dbReference type="EMBL" id="THU92035.1"/>
    </source>
</evidence>
<dbReference type="PANTHER" id="PTHR46564">
    <property type="entry name" value="TRANSPOSASE"/>
    <property type="match status" value="1"/>
</dbReference>
<name>A0A4V4HER4_DENBC</name>
<dbReference type="InterPro" id="IPR009057">
    <property type="entry name" value="Homeodomain-like_sf"/>
</dbReference>
<gene>
    <name evidence="1" type="ORF">K435DRAFT_800798</name>
</gene>
<dbReference type="AlphaFoldDB" id="A0A4V4HER4"/>
<dbReference type="SUPFAM" id="SSF46689">
    <property type="entry name" value="Homeodomain-like"/>
    <property type="match status" value="1"/>
</dbReference>
<evidence type="ECO:0000313" key="2">
    <source>
        <dbReference type="Proteomes" id="UP000297245"/>
    </source>
</evidence>
<keyword evidence="2" id="KW-1185">Reference proteome</keyword>
<dbReference type="OrthoDB" id="3012036at2759"/>
<protein>
    <recommendedName>
        <fullName evidence="3">Winged helix-turn helix domain-containing protein</fullName>
    </recommendedName>
</protein>
<proteinExistence type="predicted"/>
<dbReference type="PANTHER" id="PTHR46564:SF1">
    <property type="entry name" value="TRANSPOSASE"/>
    <property type="match status" value="1"/>
</dbReference>
<dbReference type="EMBL" id="ML179290">
    <property type="protein sequence ID" value="THU92035.1"/>
    <property type="molecule type" value="Genomic_DNA"/>
</dbReference>
<accession>A0A4V4HER4</accession>
<dbReference type="Proteomes" id="UP000297245">
    <property type="component" value="Unassembled WGS sequence"/>
</dbReference>
<evidence type="ECO:0008006" key="3">
    <source>
        <dbReference type="Google" id="ProtNLM"/>
    </source>
</evidence>
<reference evidence="1 2" key="1">
    <citation type="journal article" date="2019" name="Nat. Ecol. Evol.">
        <title>Megaphylogeny resolves global patterns of mushroom evolution.</title>
        <authorList>
            <person name="Varga T."/>
            <person name="Krizsan K."/>
            <person name="Foldi C."/>
            <person name="Dima B."/>
            <person name="Sanchez-Garcia M."/>
            <person name="Sanchez-Ramirez S."/>
            <person name="Szollosi G.J."/>
            <person name="Szarkandi J.G."/>
            <person name="Papp V."/>
            <person name="Albert L."/>
            <person name="Andreopoulos W."/>
            <person name="Angelini C."/>
            <person name="Antonin V."/>
            <person name="Barry K.W."/>
            <person name="Bougher N.L."/>
            <person name="Buchanan P."/>
            <person name="Buyck B."/>
            <person name="Bense V."/>
            <person name="Catcheside P."/>
            <person name="Chovatia M."/>
            <person name="Cooper J."/>
            <person name="Damon W."/>
            <person name="Desjardin D."/>
            <person name="Finy P."/>
            <person name="Geml J."/>
            <person name="Haridas S."/>
            <person name="Hughes K."/>
            <person name="Justo A."/>
            <person name="Karasinski D."/>
            <person name="Kautmanova I."/>
            <person name="Kiss B."/>
            <person name="Kocsube S."/>
            <person name="Kotiranta H."/>
            <person name="LaButti K.M."/>
            <person name="Lechner B.E."/>
            <person name="Liimatainen K."/>
            <person name="Lipzen A."/>
            <person name="Lukacs Z."/>
            <person name="Mihaltcheva S."/>
            <person name="Morgado L.N."/>
            <person name="Niskanen T."/>
            <person name="Noordeloos M.E."/>
            <person name="Ohm R.A."/>
            <person name="Ortiz-Santana B."/>
            <person name="Ovrebo C."/>
            <person name="Racz N."/>
            <person name="Riley R."/>
            <person name="Savchenko A."/>
            <person name="Shiryaev A."/>
            <person name="Soop K."/>
            <person name="Spirin V."/>
            <person name="Szebenyi C."/>
            <person name="Tomsovsky M."/>
            <person name="Tulloss R.E."/>
            <person name="Uehling J."/>
            <person name="Grigoriev I.V."/>
            <person name="Vagvolgyi C."/>
            <person name="Papp T."/>
            <person name="Martin F.M."/>
            <person name="Miettinen O."/>
            <person name="Hibbett D.S."/>
            <person name="Nagy L.G."/>
        </authorList>
    </citation>
    <scope>NUCLEOTIDE SEQUENCE [LARGE SCALE GENOMIC DNA]</scope>
    <source>
        <strain evidence="1 2">CBS 962.96</strain>
    </source>
</reference>
<organism evidence="1 2">
    <name type="scientific">Dendrothele bispora (strain CBS 962.96)</name>
    <dbReference type="NCBI Taxonomy" id="1314807"/>
    <lineage>
        <taxon>Eukaryota</taxon>
        <taxon>Fungi</taxon>
        <taxon>Dikarya</taxon>
        <taxon>Basidiomycota</taxon>
        <taxon>Agaricomycotina</taxon>
        <taxon>Agaricomycetes</taxon>
        <taxon>Agaricomycetidae</taxon>
        <taxon>Agaricales</taxon>
        <taxon>Agaricales incertae sedis</taxon>
        <taxon>Dendrothele</taxon>
    </lineage>
</organism>
<sequence length="204" mass="23778">MGRASNDLKARIPVLYYDYKLKVTRICKLLGVKKSLVYNTLKYHHSYGVPYNPHARQMGRPRFLTIPNNKYIYTILSRHRTMYLSEIQEELLDNCGVNVSLTTLFRTLRRLHFSHKCVSAQALERNNLERSAFLNEMADLVQNPDQLMFTDEAARNRRTQQRKFGYALKGRRCTVRQHFVRGSRVTILPGLSPLNVLSNSFVNL</sequence>